<dbReference type="InParanoid" id="A0A1Y2GI77"/>
<dbReference type="GeneID" id="33568562"/>
<proteinExistence type="predicted"/>
<dbReference type="Proteomes" id="UP000193648">
    <property type="component" value="Unassembled WGS sequence"/>
</dbReference>
<name>A0A1Y2GI77_9FUNG</name>
<evidence type="ECO:0000313" key="1">
    <source>
        <dbReference type="EMBL" id="ORZ09765.1"/>
    </source>
</evidence>
<comment type="caution">
    <text evidence="1">The sequence shown here is derived from an EMBL/GenBank/DDBJ whole genome shotgun (WGS) entry which is preliminary data.</text>
</comment>
<accession>A0A1Y2GI77</accession>
<protein>
    <submittedName>
        <fullName evidence="1">Uncharacterized protein</fullName>
    </submittedName>
</protein>
<evidence type="ECO:0000313" key="2">
    <source>
        <dbReference type="Proteomes" id="UP000193648"/>
    </source>
</evidence>
<dbReference type="EMBL" id="MCFF01000033">
    <property type="protein sequence ID" value="ORZ09765.1"/>
    <property type="molecule type" value="Genomic_DNA"/>
</dbReference>
<keyword evidence="2" id="KW-1185">Reference proteome</keyword>
<gene>
    <name evidence="1" type="ORF">BCR41DRAFT_372793</name>
</gene>
<dbReference type="RefSeq" id="XP_021879035.1">
    <property type="nucleotide sequence ID" value="XM_022026719.1"/>
</dbReference>
<dbReference type="AlphaFoldDB" id="A0A1Y2GI77"/>
<organism evidence="1 2">
    <name type="scientific">Lobosporangium transversale</name>
    <dbReference type="NCBI Taxonomy" id="64571"/>
    <lineage>
        <taxon>Eukaryota</taxon>
        <taxon>Fungi</taxon>
        <taxon>Fungi incertae sedis</taxon>
        <taxon>Mucoromycota</taxon>
        <taxon>Mortierellomycotina</taxon>
        <taxon>Mortierellomycetes</taxon>
        <taxon>Mortierellales</taxon>
        <taxon>Mortierellaceae</taxon>
        <taxon>Lobosporangium</taxon>
    </lineage>
</organism>
<reference evidence="1 2" key="1">
    <citation type="submission" date="2016-07" db="EMBL/GenBank/DDBJ databases">
        <title>Pervasive Adenine N6-methylation of Active Genes in Fungi.</title>
        <authorList>
            <consortium name="DOE Joint Genome Institute"/>
            <person name="Mondo S.J."/>
            <person name="Dannebaum R.O."/>
            <person name="Kuo R.C."/>
            <person name="Labutti K."/>
            <person name="Haridas S."/>
            <person name="Kuo A."/>
            <person name="Salamov A."/>
            <person name="Ahrendt S.R."/>
            <person name="Lipzen A."/>
            <person name="Sullivan W."/>
            <person name="Andreopoulos W.B."/>
            <person name="Clum A."/>
            <person name="Lindquist E."/>
            <person name="Daum C."/>
            <person name="Ramamoorthy G.K."/>
            <person name="Gryganskyi A."/>
            <person name="Culley D."/>
            <person name="Magnuson J.K."/>
            <person name="James T.Y."/>
            <person name="O'Malley M.A."/>
            <person name="Stajich J.E."/>
            <person name="Spatafora J.W."/>
            <person name="Visel A."/>
            <person name="Grigoriev I.V."/>
        </authorList>
    </citation>
    <scope>NUCLEOTIDE SEQUENCE [LARGE SCALE GENOMIC DNA]</scope>
    <source>
        <strain evidence="1 2">NRRL 3116</strain>
    </source>
</reference>
<sequence length="231" mass="27122">MKGWIRLLTGYQFMTTGRDLALKQQWEIEQKNIRLMRAPPRVTGFEKMKDNWEDARFIWPTNINSSSRFDHGEVHYSRLVEGQSGRGECLQCYRYVLEMEEEGGEEEEEERGGGGGGRLQYGLKLVVTRGIDYLDPHVEFHRCRFWLVHTAMDCAQIFTTKYHFIPWTMPRRFPSTLQELPGQNLNQVEPDIQAIPPLSLRPKTTWIAIRRMLGVNVMERCWRDRSVFIGP</sequence>